<dbReference type="InterPro" id="IPR021109">
    <property type="entry name" value="Peptidase_aspartic_dom_sf"/>
</dbReference>
<dbReference type="InterPro" id="IPR034122">
    <property type="entry name" value="Retropepsin-like_bacterial"/>
</dbReference>
<accession>A0A329YHT0</accession>
<feature type="transmembrane region" description="Helical" evidence="1">
    <location>
        <begin position="34"/>
        <end position="57"/>
    </location>
</feature>
<evidence type="ECO:0000256" key="1">
    <source>
        <dbReference type="SAM" id="Phobius"/>
    </source>
</evidence>
<keyword evidence="1" id="KW-0472">Membrane</keyword>
<evidence type="ECO:0000313" key="3">
    <source>
        <dbReference type="Proteomes" id="UP000251205"/>
    </source>
</evidence>
<comment type="caution">
    <text evidence="2">The sequence shown here is derived from an EMBL/GenBank/DDBJ whole genome shotgun (WGS) entry which is preliminary data.</text>
</comment>
<dbReference type="Pfam" id="PF13975">
    <property type="entry name" value="gag-asp_proteas"/>
    <property type="match status" value="1"/>
</dbReference>
<proteinExistence type="predicted"/>
<dbReference type="SUPFAM" id="SSF50630">
    <property type="entry name" value="Acid proteases"/>
    <property type="match status" value="1"/>
</dbReference>
<name>A0A329YHT0_RHITR</name>
<protein>
    <submittedName>
        <fullName evidence="2">TIGR02281 family clan AA aspartic protease</fullName>
    </submittedName>
</protein>
<dbReference type="SUPFAM" id="SSF48452">
    <property type="entry name" value="TPR-like"/>
    <property type="match status" value="1"/>
</dbReference>
<dbReference type="InterPro" id="IPR011990">
    <property type="entry name" value="TPR-like_helical_dom_sf"/>
</dbReference>
<gene>
    <name evidence="2" type="ORF">DQ393_01305</name>
</gene>
<dbReference type="Gene3D" id="2.40.70.10">
    <property type="entry name" value="Acid Proteases"/>
    <property type="match status" value="1"/>
</dbReference>
<dbReference type="InterPro" id="IPR011969">
    <property type="entry name" value="Clan_AA_Asp_peptidase_C"/>
</dbReference>
<dbReference type="InterPro" id="IPR001969">
    <property type="entry name" value="Aspartic_peptidase_AS"/>
</dbReference>
<evidence type="ECO:0000313" key="2">
    <source>
        <dbReference type="EMBL" id="RAX43441.1"/>
    </source>
</evidence>
<dbReference type="GO" id="GO:0006508">
    <property type="term" value="P:proteolysis"/>
    <property type="evidence" value="ECO:0007669"/>
    <property type="project" value="UniProtKB-KW"/>
</dbReference>
<dbReference type="Proteomes" id="UP000251205">
    <property type="component" value="Unassembled WGS sequence"/>
</dbReference>
<dbReference type="OrthoDB" id="7595324at2"/>
<dbReference type="PROSITE" id="PS00141">
    <property type="entry name" value="ASP_PROTEASE"/>
    <property type="match status" value="1"/>
</dbReference>
<dbReference type="Gene3D" id="1.25.40.10">
    <property type="entry name" value="Tetratricopeptide repeat domain"/>
    <property type="match status" value="1"/>
</dbReference>
<keyword evidence="1" id="KW-1133">Transmembrane helix</keyword>
<dbReference type="NCBIfam" id="TIGR02281">
    <property type="entry name" value="clan_AA_DTGA"/>
    <property type="match status" value="1"/>
</dbReference>
<dbReference type="EMBL" id="QMKK01000015">
    <property type="protein sequence ID" value="RAX43441.1"/>
    <property type="molecule type" value="Genomic_DNA"/>
</dbReference>
<sequence length="406" mass="44345">MLSRRDDHSIAERSPLLVADPEDRNAGRLPSRRGWFAPIVRTLIICAALCAGIWFYIYGDRIIGYVETETGAGAKPDPALTAVYEHFDIPPLPNIVAGRPAMAADLDMLRREHCDWNAVYKFADELAKQGYRREAAKVFIAFSSKCKPSNIALSSAAQILDDLSDFDEALKVSNQVIAMSPGMPDFYFQRARIRQNAKKYRDAIDDYYSVIGLTDNIAILNSAVFEGISASYRELGEYCEAIGPLQLWVSTNPDRNDTAVVRGIIKLYETMGKCASTYATGSDRFPTQGKNVILAKVLVNGTEGMFIVDTGASFVAVSKTFAARAKLPVDGNNGISLQTANGVSQATRTTATTVKVGHVQASDITAVVLDDNAALGTEVDGLLGRSFLSRFDVTFGSREWRIEAKN</sequence>
<keyword evidence="2" id="KW-0645">Protease</keyword>
<dbReference type="CDD" id="cd05483">
    <property type="entry name" value="retropepsin_like_bacteria"/>
    <property type="match status" value="1"/>
</dbReference>
<dbReference type="AlphaFoldDB" id="A0A329YHT0"/>
<keyword evidence="2" id="KW-0378">Hydrolase</keyword>
<keyword evidence="1" id="KW-0812">Transmembrane</keyword>
<reference evidence="2 3" key="1">
    <citation type="submission" date="2018-06" db="EMBL/GenBank/DDBJ databases">
        <title>Whole Genome Sequence of an efficient microsymbiont, Rhizobium tropici.</title>
        <authorList>
            <person name="Srinivasan R."/>
            <person name="Singh H.V."/>
            <person name="Srivastava R."/>
            <person name="Kumari B."/>
            <person name="Radhakrishna A."/>
        </authorList>
    </citation>
    <scope>NUCLEOTIDE SEQUENCE [LARGE SCALE GENOMIC DNA]</scope>
    <source>
        <strain evidence="2 3">IGFRI Rhizo-19</strain>
    </source>
</reference>
<dbReference type="GO" id="GO:0004190">
    <property type="term" value="F:aspartic-type endopeptidase activity"/>
    <property type="evidence" value="ECO:0007669"/>
    <property type="project" value="InterPro"/>
</dbReference>
<organism evidence="2 3">
    <name type="scientific">Rhizobium tropici</name>
    <dbReference type="NCBI Taxonomy" id="398"/>
    <lineage>
        <taxon>Bacteria</taxon>
        <taxon>Pseudomonadati</taxon>
        <taxon>Pseudomonadota</taxon>
        <taxon>Alphaproteobacteria</taxon>
        <taxon>Hyphomicrobiales</taxon>
        <taxon>Rhizobiaceae</taxon>
        <taxon>Rhizobium/Agrobacterium group</taxon>
        <taxon>Rhizobium</taxon>
    </lineage>
</organism>